<name>A0A974S3E8_9SPHN</name>
<evidence type="ECO:0000313" key="3">
    <source>
        <dbReference type="EMBL" id="QQV76346.1"/>
    </source>
</evidence>
<keyword evidence="2" id="KW-0472">Membrane</keyword>
<feature type="compositionally biased region" description="Pro residues" evidence="1">
    <location>
        <begin position="190"/>
        <end position="203"/>
    </location>
</feature>
<organism evidence="3 4">
    <name type="scientific">Sphingomonas aliaeris</name>
    <dbReference type="NCBI Taxonomy" id="2759526"/>
    <lineage>
        <taxon>Bacteria</taxon>
        <taxon>Pseudomonadati</taxon>
        <taxon>Pseudomonadota</taxon>
        <taxon>Alphaproteobacteria</taxon>
        <taxon>Sphingomonadales</taxon>
        <taxon>Sphingomonadaceae</taxon>
        <taxon>Sphingomonas</taxon>
    </lineage>
</organism>
<evidence type="ECO:0000313" key="4">
    <source>
        <dbReference type="Proteomes" id="UP000595894"/>
    </source>
</evidence>
<dbReference type="EMBL" id="CP061035">
    <property type="protein sequence ID" value="QQV76346.1"/>
    <property type="molecule type" value="Genomic_DNA"/>
</dbReference>
<keyword evidence="2" id="KW-1133">Transmembrane helix</keyword>
<feature type="compositionally biased region" description="Low complexity" evidence="1">
    <location>
        <begin position="61"/>
        <end position="90"/>
    </location>
</feature>
<feature type="compositionally biased region" description="Low complexity" evidence="1">
    <location>
        <begin position="100"/>
        <end position="112"/>
    </location>
</feature>
<accession>A0A974S3E8</accession>
<keyword evidence="4" id="KW-1185">Reference proteome</keyword>
<feature type="compositionally biased region" description="Low complexity" evidence="1">
    <location>
        <begin position="28"/>
        <end position="37"/>
    </location>
</feature>
<feature type="region of interest" description="Disordered" evidence="1">
    <location>
        <begin position="172"/>
        <end position="216"/>
    </location>
</feature>
<reference evidence="4" key="1">
    <citation type="submission" date="2020-09" db="EMBL/GenBank/DDBJ databases">
        <title>Sphingomonas sp., a new species isolated from pork steak.</title>
        <authorList>
            <person name="Heidler von Heilborn D."/>
        </authorList>
    </citation>
    <scope>NUCLEOTIDE SEQUENCE [LARGE SCALE GENOMIC DNA]</scope>
</reference>
<sequence>MLGLSGTALAQNEATPLIPNLDGFSLPASRPTTLPTPLASPTPVPILPPAPAPTVTPQPQTPRATPTPRATATATPSPRPSAAVPAEVIPTPTPVPTPATAPAATPTAAPSPLATPTPEATPAPVAAAPTDDPDRTWLWLALGLAALAVAGFAVFRLRSRERDDDEIEDAYEPVDPAFPAPVPSVQAEPEPAPPPAPAAPVPPIAATAPSAGPEQRAQIDVEMRPLRAGTNLTGGAVDYEITLRNSGEIAANDVRVDIRVMNASNDQDAMLKALFGHFIDKPIVAKFGLDAGESLSLGGMAMMPNEAVVPLNIGGRPFFVPVFTVNVLYRWGSTDHGQTAAAWVIGIEREPGAKMAPFRLDAGPRMYDTVGQRPQGLTIIR</sequence>
<dbReference type="Proteomes" id="UP000595894">
    <property type="component" value="Chromosome"/>
</dbReference>
<gene>
    <name evidence="3" type="ORF">H5J25_12720</name>
</gene>
<dbReference type="RefSeq" id="WP_202091556.1">
    <property type="nucleotide sequence ID" value="NZ_CP061035.1"/>
</dbReference>
<proteinExistence type="predicted"/>
<evidence type="ECO:0000256" key="1">
    <source>
        <dbReference type="SAM" id="MobiDB-lite"/>
    </source>
</evidence>
<feature type="region of interest" description="Disordered" evidence="1">
    <location>
        <begin position="28"/>
        <end position="130"/>
    </location>
</feature>
<feature type="compositionally biased region" description="Pro residues" evidence="1">
    <location>
        <begin position="38"/>
        <end position="60"/>
    </location>
</feature>
<protein>
    <submittedName>
        <fullName evidence="3">Uncharacterized protein</fullName>
    </submittedName>
</protein>
<evidence type="ECO:0000256" key="2">
    <source>
        <dbReference type="SAM" id="Phobius"/>
    </source>
</evidence>
<feature type="transmembrane region" description="Helical" evidence="2">
    <location>
        <begin position="137"/>
        <end position="155"/>
    </location>
</feature>
<dbReference type="AlphaFoldDB" id="A0A974S3E8"/>
<dbReference type="KEGG" id="sari:H5J25_12720"/>
<keyword evidence="2" id="KW-0812">Transmembrane</keyword>